<dbReference type="InterPro" id="IPR018060">
    <property type="entry name" value="HTH_AraC"/>
</dbReference>
<dbReference type="Pfam" id="PF12833">
    <property type="entry name" value="HTH_18"/>
    <property type="match status" value="1"/>
</dbReference>
<dbReference type="InterPro" id="IPR050204">
    <property type="entry name" value="AraC_XylS_family_regulators"/>
</dbReference>
<dbReference type="SUPFAM" id="SSF46689">
    <property type="entry name" value="Homeodomain-like"/>
    <property type="match status" value="1"/>
</dbReference>
<dbReference type="EMBL" id="CP060131">
    <property type="protein sequence ID" value="QNG54019.1"/>
    <property type="molecule type" value="Genomic_DNA"/>
</dbReference>
<evidence type="ECO:0000256" key="2">
    <source>
        <dbReference type="ARBA" id="ARBA00023125"/>
    </source>
</evidence>
<proteinExistence type="predicted"/>
<dbReference type="Pfam" id="PF14525">
    <property type="entry name" value="AraC_binding_2"/>
    <property type="match status" value="1"/>
</dbReference>
<dbReference type="SMART" id="SM00342">
    <property type="entry name" value="HTH_ARAC"/>
    <property type="match status" value="1"/>
</dbReference>
<keyword evidence="1" id="KW-0805">Transcription regulation</keyword>
<accession>A0A7G7MMK8</accession>
<evidence type="ECO:0000313" key="6">
    <source>
        <dbReference type="Proteomes" id="UP000515728"/>
    </source>
</evidence>
<dbReference type="PANTHER" id="PTHR46796">
    <property type="entry name" value="HTH-TYPE TRANSCRIPTIONAL ACTIVATOR RHAS-RELATED"/>
    <property type="match status" value="1"/>
</dbReference>
<reference evidence="5 6" key="1">
    <citation type="submission" date="2020-08" db="EMBL/GenBank/DDBJ databases">
        <authorList>
            <person name="Mo P."/>
        </authorList>
    </citation>
    <scope>NUCLEOTIDE SEQUENCE [LARGE SCALE GENOMIC DNA]</scope>
    <source>
        <strain evidence="5 6">CGMCC 4.1532</strain>
    </source>
</reference>
<evidence type="ECO:0000256" key="3">
    <source>
        <dbReference type="ARBA" id="ARBA00023163"/>
    </source>
</evidence>
<sequence>MTESLMRLHIRTRDPDEAHDWLRGAYADHKVSLSGPSTAFEFSHSVADLGAAKIGVARHTMTLRGTWDPLDDILLFSHLLEGRFTIRSPTSEVAAGPGDLFSYDPDVQMAVEWHDIRMAQVRIQRSLVERVAAELLGDDRHVHPVSFDLGRPLSPSKAVHWKRLLQYITGDVAKNPAAHGSPLVMRQVQHLLIASLLDTFPNSGTSDPPRSSHTPASPDAVRRAMVFMEEHAAQDIDLTAIARAAHVGPRALQRAFRRAMDTTPLGYLRSVRLDHAHDDLRAADPSDGATVGAIASRWGFGHPGRFAADYRARFRRSPSDTLRG</sequence>
<evidence type="ECO:0000256" key="1">
    <source>
        <dbReference type="ARBA" id="ARBA00023015"/>
    </source>
</evidence>
<feature type="domain" description="HTH araC/xylS-type" evidence="4">
    <location>
        <begin position="222"/>
        <end position="324"/>
    </location>
</feature>
<keyword evidence="6" id="KW-1185">Reference proteome</keyword>
<dbReference type="PROSITE" id="PS01124">
    <property type="entry name" value="HTH_ARAC_FAMILY_2"/>
    <property type="match status" value="1"/>
</dbReference>
<protein>
    <submittedName>
        <fullName evidence="5">AraC family transcriptional regulator</fullName>
    </submittedName>
</protein>
<dbReference type="RefSeq" id="WP_185720843.1">
    <property type="nucleotide sequence ID" value="NZ_BAAAWI010000001.1"/>
</dbReference>
<keyword evidence="3" id="KW-0804">Transcription</keyword>
<dbReference type="InterPro" id="IPR009057">
    <property type="entry name" value="Homeodomain-like_sf"/>
</dbReference>
<gene>
    <name evidence="5" type="ORF">H6H00_09000</name>
</gene>
<dbReference type="AlphaFoldDB" id="A0A7G7MMK8"/>
<evidence type="ECO:0000259" key="4">
    <source>
        <dbReference type="PROSITE" id="PS01124"/>
    </source>
</evidence>
<keyword evidence="2" id="KW-0238">DNA-binding</keyword>
<dbReference type="InterPro" id="IPR035418">
    <property type="entry name" value="AraC-bd_2"/>
</dbReference>
<dbReference type="GO" id="GO:0043565">
    <property type="term" value="F:sequence-specific DNA binding"/>
    <property type="evidence" value="ECO:0007669"/>
    <property type="project" value="InterPro"/>
</dbReference>
<name>A0A7G7MMK8_9PSEU</name>
<evidence type="ECO:0000313" key="5">
    <source>
        <dbReference type="EMBL" id="QNG54019.1"/>
    </source>
</evidence>
<dbReference type="Proteomes" id="UP000515728">
    <property type="component" value="Chromosome"/>
</dbReference>
<organism evidence="5 6">
    <name type="scientific">Pseudonocardia petroleophila</name>
    <dbReference type="NCBI Taxonomy" id="37331"/>
    <lineage>
        <taxon>Bacteria</taxon>
        <taxon>Bacillati</taxon>
        <taxon>Actinomycetota</taxon>
        <taxon>Actinomycetes</taxon>
        <taxon>Pseudonocardiales</taxon>
        <taxon>Pseudonocardiaceae</taxon>
        <taxon>Pseudonocardia</taxon>
    </lineage>
</organism>
<dbReference type="KEGG" id="ppel:H6H00_09000"/>
<dbReference type="Gene3D" id="1.10.10.60">
    <property type="entry name" value="Homeodomain-like"/>
    <property type="match status" value="1"/>
</dbReference>
<dbReference type="GO" id="GO:0003700">
    <property type="term" value="F:DNA-binding transcription factor activity"/>
    <property type="evidence" value="ECO:0007669"/>
    <property type="project" value="InterPro"/>
</dbReference>